<comment type="caution">
    <text evidence="2">The sequence shown here is derived from an EMBL/GenBank/DDBJ whole genome shotgun (WGS) entry which is preliminary data.</text>
</comment>
<dbReference type="RefSeq" id="WP_057784815.1">
    <property type="nucleotide sequence ID" value="NZ_BJWE01000044.1"/>
</dbReference>
<proteinExistence type="predicted"/>
<reference evidence="2" key="2">
    <citation type="submission" date="2019-10" db="EMBL/GenBank/DDBJ databases">
        <title>Malate fermentation in French cider.</title>
        <authorList>
            <person name="Cousin F.J."/>
            <person name="Medina Fernandez S."/>
            <person name="Misery B."/>
            <person name="Laplace J.-M."/>
            <person name="Cretenet M."/>
        </authorList>
    </citation>
    <scope>NUCLEOTIDE SEQUENCE</scope>
    <source>
        <strain evidence="2">UCMA15901</strain>
    </source>
</reference>
<keyword evidence="1" id="KW-0812">Transmembrane</keyword>
<dbReference type="EMBL" id="WERX01000025">
    <property type="protein sequence ID" value="MDV7694794.1"/>
    <property type="molecule type" value="Genomic_DNA"/>
</dbReference>
<evidence type="ECO:0000313" key="5">
    <source>
        <dbReference type="Proteomes" id="UP001275867"/>
    </source>
</evidence>
<keyword evidence="1" id="KW-1133">Transmembrane helix</keyword>
<dbReference type="GeneID" id="93383300"/>
<keyword evidence="1" id="KW-0472">Membrane</keyword>
<dbReference type="AlphaFoldDB" id="A0A176TLM9"/>
<dbReference type="Proteomes" id="UP001275867">
    <property type="component" value="Unassembled WGS sequence"/>
</dbReference>
<gene>
    <name evidence="3" type="ORF">A7K95_03305</name>
    <name evidence="2" type="ORF">GA842_07925</name>
</gene>
<reference evidence="3 4" key="1">
    <citation type="submission" date="2016-05" db="EMBL/GenBank/DDBJ databases">
        <title>Draft genome sequence of Pediococcus parvulus 2.6, a probiotic beta-glucan producer strain.</title>
        <authorList>
            <person name="Mohedano M.L."/>
            <person name="Perez-Ramos A."/>
            <person name="Duenas M.T."/>
            <person name="Lamontanara A."/>
            <person name="Orru L."/>
            <person name="Spano G."/>
            <person name="Capozzi V."/>
            <person name="Lopez P."/>
        </authorList>
    </citation>
    <scope>NUCLEOTIDE SEQUENCE [LARGE SCALE GENOMIC DNA]</scope>
    <source>
        <strain evidence="3 4">2.6</strain>
    </source>
</reference>
<organism evidence="2 5">
    <name type="scientific">Pediococcus parvulus</name>
    <dbReference type="NCBI Taxonomy" id="54062"/>
    <lineage>
        <taxon>Bacteria</taxon>
        <taxon>Bacillati</taxon>
        <taxon>Bacillota</taxon>
        <taxon>Bacilli</taxon>
        <taxon>Lactobacillales</taxon>
        <taxon>Lactobacillaceae</taxon>
        <taxon>Pediococcus</taxon>
    </lineage>
</organism>
<dbReference type="OrthoDB" id="2249770at2"/>
<dbReference type="EMBL" id="LXND01000023">
    <property type="protein sequence ID" value="OAD64697.1"/>
    <property type="molecule type" value="Genomic_DNA"/>
</dbReference>
<feature type="transmembrane region" description="Helical" evidence="1">
    <location>
        <begin position="7"/>
        <end position="26"/>
    </location>
</feature>
<dbReference type="Proteomes" id="UP000077280">
    <property type="component" value="Unassembled WGS sequence"/>
</dbReference>
<evidence type="ECO:0000313" key="3">
    <source>
        <dbReference type="EMBL" id="OAD64697.1"/>
    </source>
</evidence>
<accession>A0A176TLM9</accession>
<protein>
    <submittedName>
        <fullName evidence="2">Uncharacterized protein</fullName>
    </submittedName>
</protein>
<evidence type="ECO:0000313" key="4">
    <source>
        <dbReference type="Proteomes" id="UP000077280"/>
    </source>
</evidence>
<evidence type="ECO:0000256" key="1">
    <source>
        <dbReference type="SAM" id="Phobius"/>
    </source>
</evidence>
<keyword evidence="4" id="KW-1185">Reference proteome</keyword>
<name>A0A176TLM9_9LACO</name>
<evidence type="ECO:0000313" key="2">
    <source>
        <dbReference type="EMBL" id="MDV7694794.1"/>
    </source>
</evidence>
<sequence>MLKAALVGVPGLIAIMLVVITLYVQLPFWLLIVLWAVGFVAAIILVTVFELKIKLAAMKRDAEEAVKKEQSEK</sequence>
<feature type="transmembrane region" description="Helical" evidence="1">
    <location>
        <begin position="32"/>
        <end position="51"/>
    </location>
</feature>